<dbReference type="GO" id="GO:0032483">
    <property type="term" value="P:regulation of Rab protein signal transduction"/>
    <property type="evidence" value="ECO:0007669"/>
    <property type="project" value="TreeGrafter"/>
</dbReference>
<dbReference type="PANTHER" id="PTHR13008">
    <property type="entry name" value="MAP-KINASE ACTIVATING DEATH DOMAIN PROTEIN MADD /DENN/AEX-3 C.ELEGANS"/>
    <property type="match status" value="1"/>
</dbReference>
<keyword evidence="13" id="KW-1185">Reference proteome</keyword>
<dbReference type="InterPro" id="IPR037516">
    <property type="entry name" value="Tripartite_DENN"/>
</dbReference>
<dbReference type="GO" id="GO:0005886">
    <property type="term" value="C:plasma membrane"/>
    <property type="evidence" value="ECO:0007669"/>
    <property type="project" value="UniProtKB-SubCell"/>
</dbReference>
<dbReference type="GO" id="GO:0005085">
    <property type="term" value="F:guanyl-nucleotide exchange factor activity"/>
    <property type="evidence" value="ECO:0007669"/>
    <property type="project" value="UniProtKB-KW"/>
</dbReference>
<dbReference type="OrthoDB" id="6353598at2759"/>
<keyword evidence="7" id="KW-0344">Guanine-nucleotide releasing factor</keyword>
<evidence type="ECO:0000259" key="12">
    <source>
        <dbReference type="PROSITE" id="PS50211"/>
    </source>
</evidence>
<feature type="region of interest" description="Disordered" evidence="10">
    <location>
        <begin position="1187"/>
        <end position="1214"/>
    </location>
</feature>
<feature type="compositionally biased region" description="Polar residues" evidence="10">
    <location>
        <begin position="485"/>
        <end position="495"/>
    </location>
</feature>
<evidence type="ECO:0000256" key="9">
    <source>
        <dbReference type="ARBA" id="ARBA00023136"/>
    </source>
</evidence>
<name>A0A979FWY0_HYAAZ</name>
<comment type="similarity">
    <text evidence="3">Belongs to the MADD family.</text>
</comment>
<evidence type="ECO:0000256" key="5">
    <source>
        <dbReference type="ARBA" id="ARBA00022475"/>
    </source>
</evidence>
<evidence type="ECO:0000256" key="2">
    <source>
        <dbReference type="ARBA" id="ARBA00004496"/>
    </source>
</evidence>
<dbReference type="GO" id="GO:0005829">
    <property type="term" value="C:cytosol"/>
    <property type="evidence" value="ECO:0007669"/>
    <property type="project" value="TreeGrafter"/>
</dbReference>
<keyword evidence="8" id="KW-0053">Apoptosis</keyword>
<gene>
    <name evidence="14" type="primary">LOC108668587</name>
</gene>
<feature type="region of interest" description="Disordered" evidence="10">
    <location>
        <begin position="1821"/>
        <end position="1843"/>
    </location>
</feature>
<dbReference type="InterPro" id="IPR005112">
    <property type="entry name" value="dDENN_dom"/>
</dbReference>
<organism evidence="13 14">
    <name type="scientific">Hyalella azteca</name>
    <name type="common">Amphipod</name>
    <dbReference type="NCBI Taxonomy" id="294128"/>
    <lineage>
        <taxon>Eukaryota</taxon>
        <taxon>Metazoa</taxon>
        <taxon>Ecdysozoa</taxon>
        <taxon>Arthropoda</taxon>
        <taxon>Crustacea</taxon>
        <taxon>Multicrustacea</taxon>
        <taxon>Malacostraca</taxon>
        <taxon>Eumalacostraca</taxon>
        <taxon>Peracarida</taxon>
        <taxon>Amphipoda</taxon>
        <taxon>Senticaudata</taxon>
        <taxon>Talitrida</taxon>
        <taxon>Talitroidea</taxon>
        <taxon>Hyalellidae</taxon>
        <taxon>Hyalella</taxon>
    </lineage>
</organism>
<feature type="compositionally biased region" description="Low complexity" evidence="10">
    <location>
        <begin position="714"/>
        <end position="740"/>
    </location>
</feature>
<feature type="compositionally biased region" description="Basic and acidic residues" evidence="10">
    <location>
        <begin position="1187"/>
        <end position="1206"/>
    </location>
</feature>
<protein>
    <recommendedName>
        <fullName evidence="4">MAP kinase-activating death domain protein</fullName>
    </recommendedName>
</protein>
<feature type="region of interest" description="Disordered" evidence="10">
    <location>
        <begin position="558"/>
        <end position="599"/>
    </location>
</feature>
<dbReference type="InterPro" id="IPR001194">
    <property type="entry name" value="cDENN_dom"/>
</dbReference>
<dbReference type="SMART" id="SM00801">
    <property type="entry name" value="dDENN"/>
    <property type="match status" value="1"/>
</dbReference>
<feature type="region of interest" description="Disordered" evidence="10">
    <location>
        <begin position="864"/>
        <end position="1088"/>
    </location>
</feature>
<feature type="region of interest" description="Disordered" evidence="10">
    <location>
        <begin position="634"/>
        <end position="754"/>
    </location>
</feature>
<feature type="compositionally biased region" description="Basic and acidic residues" evidence="10">
    <location>
        <begin position="38"/>
        <end position="47"/>
    </location>
</feature>
<feature type="compositionally biased region" description="Pro residues" evidence="10">
    <location>
        <begin position="886"/>
        <end position="901"/>
    </location>
</feature>
<dbReference type="PROSITE" id="PS50211">
    <property type="entry name" value="DENN"/>
    <property type="match status" value="1"/>
</dbReference>
<evidence type="ECO:0000256" key="6">
    <source>
        <dbReference type="ARBA" id="ARBA00022490"/>
    </source>
</evidence>
<dbReference type="KEGG" id="hazt:108668587"/>
<feature type="compositionally biased region" description="Pro residues" evidence="10">
    <location>
        <begin position="974"/>
        <end position="983"/>
    </location>
</feature>
<dbReference type="InterPro" id="IPR039980">
    <property type="entry name" value="MADD"/>
</dbReference>
<keyword evidence="11" id="KW-0812">Transmembrane</keyword>
<feature type="region of interest" description="Disordered" evidence="10">
    <location>
        <begin position="1771"/>
        <end position="1803"/>
    </location>
</feature>
<feature type="domain" description="UDENN" evidence="12">
    <location>
        <begin position="1"/>
        <end position="441"/>
    </location>
</feature>
<proteinExistence type="inferred from homology"/>
<evidence type="ECO:0000256" key="10">
    <source>
        <dbReference type="SAM" id="MobiDB-lite"/>
    </source>
</evidence>
<feature type="compositionally biased region" description="Polar residues" evidence="10">
    <location>
        <begin position="1789"/>
        <end position="1798"/>
    </location>
</feature>
<evidence type="ECO:0000256" key="11">
    <source>
        <dbReference type="SAM" id="Phobius"/>
    </source>
</evidence>
<feature type="compositionally biased region" description="Polar residues" evidence="10">
    <location>
        <begin position="811"/>
        <end position="822"/>
    </location>
</feature>
<dbReference type="InterPro" id="IPR043153">
    <property type="entry name" value="DENN_C"/>
</dbReference>
<dbReference type="PANTHER" id="PTHR13008:SF7">
    <property type="entry name" value="MAP KINASE-ACTIVATING DEATH DOMAIN PROTEIN"/>
    <property type="match status" value="1"/>
</dbReference>
<evidence type="ECO:0000313" key="14">
    <source>
        <dbReference type="RefSeq" id="XP_047740842.1"/>
    </source>
</evidence>
<feature type="compositionally biased region" description="Basic and acidic residues" evidence="10">
    <location>
        <begin position="801"/>
        <end position="810"/>
    </location>
</feature>
<feature type="compositionally biased region" description="Polar residues" evidence="10">
    <location>
        <begin position="663"/>
        <end position="672"/>
    </location>
</feature>
<dbReference type="RefSeq" id="XP_047740842.1">
    <property type="nucleotide sequence ID" value="XM_047884886.1"/>
</dbReference>
<feature type="compositionally biased region" description="Low complexity" evidence="10">
    <location>
        <begin position="998"/>
        <end position="1026"/>
    </location>
</feature>
<keyword evidence="5" id="KW-1003">Cell membrane</keyword>
<keyword evidence="11" id="KW-1133">Transmembrane helix</keyword>
<sequence>KGRYGVCLNFYRPVERAAPPGQREGRGGKGGPHHKRESWRSSADRSSDSAFSRSQQWGGGECGGECRIEYVYKRQHVYLLHVYLLHVYLLHVYLLHVYLLHGGAGASPRRVGASRPHSRDGVWGAMMGRAPDGPPSSVVLHDVREIETWMLRLLSAPVPVPGRTRLSLELLSPSLHPPLGCSLPDHTRFSLVDFPLHLPLELLGVDACLRVINLIVLEQKVIMQSRDVNALSMCVLGFVTLIYPLEYMFPVIPLLPTCMSCSEQLLLAPTPYIIGIPASFLPCKRNFNLPDDVWLVDLDCNRVLEPAAHDPIPDPPEPEASLLRDHLKQALASMTAVPHPHQAPPNPVGVSSDPFVYGNDVDSVDVATRVAMVRFFNSQNLLANFTEHTRTLRLYPRPVVAFQINSFLRSRPKTTPYLRSLARTQAVEFLAEWSLTPSNMTFLRINTGVCDPRLIGDKPKWYSEDLDVVTFRVWSEGSSLGTTLKTATAAQNLPTDESGSDSEDSDGSSSSSRSSLSDFVSATLSIGQQARADCCRLSSGLDPAAVFHPPSALHIPAAAAPSHRGSMSTSSSRSSLSSSGEQQQKGRDGGEEEEEVGEGVMSLAEVDSLLPLNVPSSPPLLRSLPLRTQALERTDEVFSPEDESVTTTPRTVVSSGSRHSPALRTSPSPSASSEDRPLTPRPRTFSKGKQTSISSVLARASSIGHSSGMGPGSSAGSSSGSGVPSRQPSQSSLLDSFTSSAKMIGKDRQSSQEGSFLAQVDKLTEQFKSQVTEKLEVVKQTSVDDASIAQHMDKLGTQARRAAEEAKETVSQHGKQVSQAGRSTLDDISFLSRHTLTDLTKNAREAAKKGGFFSKMNFKALELRDNSRVSPPPHLPRQSSSAPAPQASPPVIPRAVNPPQPLQAAGPSLQPASPAPGGLPAAALSPASGAGPATAGAMPAATVGAASPTPTPSGVAPPSATSPAPLRSQVSVTGPPPPVPPRRPGSIKRPPGSEELAARAPFGAGDAAGSSSAAGAAHAGAEGSSSPRPQNPPTIPRRPSGGVPPALQGSIGPHGVTGIIIGPGSAGPPPKSPLLTQQRQQVPTSGSKDFLSSMGFELNDFAQQTSSLFSDIFVDCAEEGTVDNCAEEGTVDNCAEEGTVDNCAEEGTVDNCAEVCAEEGTVDDCAEEGTAYFFAGKEKFDLNEEGKMGSADKDLQNKRHDDKHTPAADLDGPATTIASQGDAYEASLGWNELHSSDVIGRESGAVNSNSVSAAIISVPGALNSSKISDLLNKSNKDRFLLPNGSCFTTSEDLVAEKEIMNNEKNLPELFDDDIKCCDVQSNGFAVAETDSRISSDFVSCARYDPRHASGNGNSSLSFVNMIRRVTHDEERVEYLPQADTHERGCNEPLTGKLCAKQKDLNLEITSTAFSGERDNKASTKTKDLRQMNDLNLMTPDIATGRPDSLNAIEHYEATISPIIDIYCTNVQSDKCEALDAACTSQKPLSKAELKGEERPDLLDSVVSSAASLSSEYFSASSDYSSMTTNSSAFSNGVDERSIPFPEKLFGAVADCGEGSSIADGTLAESGSVVVAGASLAEDVQMRGSNTPSPTTPPTYTPNYPPIESFSRPGSSSPSDVFLINDPDFPFALYTPPNSLEGNAIDSSIAEAQVLNNADDNKTGTADSNTVEVSLSPTRSGFAPRIGRVRSGLNCTDLNYNVYDFQLSLENGKLHETNECLKNEEGKGIMSSDSNKLVDSSPNKLLNAGVQDAPANVNPPTSRLAMALKSFSSLSLKRNRNQSDDCKIKPVDQPNFSRSPSQESESEIANDSDYFAGSSALTSSMSDASLFDSPTSPTKPIIELKSPSTPDTCKSILKSIPENCISSSPSYSECTVMADADSVSDDPLPRYPSFYPTEEDPFFSATPLSAMVADRLSGPRRSKGSPAPRIPSAAPVSVPKTALKTRERSQPFGPFPRGRRRLVENSTLIRHSVSAQRRVELSRLAHDQRAAATTTSSENQAFLKDVLTQVIEGEGIGWLKLNRVRKLMEDETYRMLVVGGLNRTLDTTTRPDDHIDDVCKDLYYCIKEAMERAARRGVGALPGLELGGEFPVQDMRTGEGGLLQVCMEGVGLLFATSKDFEFFVRLDHIRKCFTQRGGVFILEEYNPKTRYVIQRKYKSAMADQICYAVLCVFSYVAAGSESNKLDVAQEHARLAAAAANLVARTNE</sequence>
<feature type="region of interest" description="Disordered" evidence="10">
    <location>
        <begin position="485"/>
        <end position="515"/>
    </location>
</feature>
<evidence type="ECO:0000256" key="1">
    <source>
        <dbReference type="ARBA" id="ARBA00004236"/>
    </source>
</evidence>
<feature type="non-terminal residue" evidence="14">
    <location>
        <position position="1"/>
    </location>
</feature>
<comment type="subcellular location">
    <subcellularLocation>
        <location evidence="1">Cell membrane</location>
    </subcellularLocation>
    <subcellularLocation>
        <location evidence="2">Cytoplasm</location>
    </subcellularLocation>
</comment>
<feature type="compositionally biased region" description="Low complexity" evidence="10">
    <location>
        <begin position="911"/>
        <end position="948"/>
    </location>
</feature>
<evidence type="ECO:0000256" key="7">
    <source>
        <dbReference type="ARBA" id="ARBA00022658"/>
    </source>
</evidence>
<keyword evidence="9 11" id="KW-0472">Membrane</keyword>
<dbReference type="FunFam" id="3.40.50.11500:FF:000002">
    <property type="entry name" value="MAP kinase-activating death domain protein-like Protein"/>
    <property type="match status" value="1"/>
</dbReference>
<feature type="compositionally biased region" description="Basic and acidic residues" evidence="10">
    <location>
        <begin position="1776"/>
        <end position="1785"/>
    </location>
</feature>
<feature type="compositionally biased region" description="Polar residues" evidence="10">
    <location>
        <begin position="1074"/>
        <end position="1087"/>
    </location>
</feature>
<feature type="region of interest" description="Disordered" evidence="10">
    <location>
        <begin position="1911"/>
        <end position="1954"/>
    </location>
</feature>
<dbReference type="SMART" id="SM00799">
    <property type="entry name" value="DENN"/>
    <property type="match status" value="1"/>
</dbReference>
<feature type="region of interest" description="Disordered" evidence="10">
    <location>
        <begin position="17"/>
        <end position="60"/>
    </location>
</feature>
<evidence type="ECO:0000256" key="4">
    <source>
        <dbReference type="ARBA" id="ARBA00017868"/>
    </source>
</evidence>
<keyword evidence="6" id="KW-0963">Cytoplasm</keyword>
<dbReference type="GO" id="GO:0042981">
    <property type="term" value="P:regulation of apoptotic process"/>
    <property type="evidence" value="ECO:0007669"/>
    <property type="project" value="TreeGrafter"/>
</dbReference>
<dbReference type="GO" id="GO:0006915">
    <property type="term" value="P:apoptotic process"/>
    <property type="evidence" value="ECO:0007669"/>
    <property type="project" value="UniProtKB-KW"/>
</dbReference>
<evidence type="ECO:0000256" key="8">
    <source>
        <dbReference type="ARBA" id="ARBA00022703"/>
    </source>
</evidence>
<accession>A0A979FWY0</accession>
<feature type="transmembrane region" description="Helical" evidence="11">
    <location>
        <begin position="77"/>
        <end position="99"/>
    </location>
</feature>
<evidence type="ECO:0000256" key="3">
    <source>
        <dbReference type="ARBA" id="ARBA00005978"/>
    </source>
</evidence>
<dbReference type="Pfam" id="PF02141">
    <property type="entry name" value="DENN"/>
    <property type="match status" value="1"/>
</dbReference>
<reference evidence="14" key="1">
    <citation type="submission" date="2025-08" db="UniProtKB">
        <authorList>
            <consortium name="RefSeq"/>
        </authorList>
    </citation>
    <scope>IDENTIFICATION</scope>
    <source>
        <tissue evidence="14">Whole organism</tissue>
    </source>
</reference>
<dbReference type="Pfam" id="PF25328">
    <property type="entry name" value="PH_MADD"/>
    <property type="match status" value="1"/>
</dbReference>
<dbReference type="Gene3D" id="3.40.50.11500">
    <property type="match status" value="1"/>
</dbReference>
<feature type="region of interest" description="Disordered" evidence="10">
    <location>
        <begin position="798"/>
        <end position="824"/>
    </location>
</feature>
<evidence type="ECO:0000313" key="13">
    <source>
        <dbReference type="Proteomes" id="UP000694843"/>
    </source>
</evidence>
<feature type="compositionally biased region" description="Low complexity" evidence="10">
    <location>
        <begin position="562"/>
        <end position="583"/>
    </location>
</feature>
<dbReference type="GeneID" id="108668587"/>
<feature type="compositionally biased region" description="Low complexity" evidence="10">
    <location>
        <begin position="645"/>
        <end position="657"/>
    </location>
</feature>
<dbReference type="InterPro" id="IPR057469">
    <property type="entry name" value="PH_MADD"/>
</dbReference>
<dbReference type="Proteomes" id="UP000694843">
    <property type="component" value="Unplaced"/>
</dbReference>